<dbReference type="Proteomes" id="UP000799421">
    <property type="component" value="Unassembled WGS sequence"/>
</dbReference>
<keyword evidence="3" id="KW-1185">Reference proteome</keyword>
<evidence type="ECO:0000313" key="2">
    <source>
        <dbReference type="EMBL" id="KAF2857828.1"/>
    </source>
</evidence>
<evidence type="ECO:0000313" key="3">
    <source>
        <dbReference type="Proteomes" id="UP000799421"/>
    </source>
</evidence>
<feature type="compositionally biased region" description="Basic and acidic residues" evidence="1">
    <location>
        <begin position="58"/>
        <end position="73"/>
    </location>
</feature>
<sequence length="168" mass="18493">MNQIGEVRTPEASQGFLPRRGVFPCDEITSSRGLGKCGLDPQDTARPSRTTPPSGIHLRSEVHSPHTPLEERAAAGFWPNTQPSDEEDSDSGDDHPGFASMGTKMELDSKDYDYTVDSSTGQTFSGRAKDLSAFLTHVQLKELLYSDLKNHRIKCAYAANQLRDPARD</sequence>
<dbReference type="AlphaFoldDB" id="A0A6A7BTK1"/>
<gene>
    <name evidence="2" type="ORF">K470DRAFT_272965</name>
</gene>
<evidence type="ECO:0000256" key="1">
    <source>
        <dbReference type="SAM" id="MobiDB-lite"/>
    </source>
</evidence>
<name>A0A6A7BTK1_9PEZI</name>
<accession>A0A6A7BTK1</accession>
<protein>
    <submittedName>
        <fullName evidence="2">Uncharacterized protein</fullName>
    </submittedName>
</protein>
<proteinExistence type="predicted"/>
<organism evidence="2 3">
    <name type="scientific">Piedraia hortae CBS 480.64</name>
    <dbReference type="NCBI Taxonomy" id="1314780"/>
    <lineage>
        <taxon>Eukaryota</taxon>
        <taxon>Fungi</taxon>
        <taxon>Dikarya</taxon>
        <taxon>Ascomycota</taxon>
        <taxon>Pezizomycotina</taxon>
        <taxon>Dothideomycetes</taxon>
        <taxon>Dothideomycetidae</taxon>
        <taxon>Capnodiales</taxon>
        <taxon>Piedraiaceae</taxon>
        <taxon>Piedraia</taxon>
    </lineage>
</organism>
<feature type="region of interest" description="Disordered" evidence="1">
    <location>
        <begin position="1"/>
        <end position="104"/>
    </location>
</feature>
<reference evidence="2" key="1">
    <citation type="journal article" date="2020" name="Stud. Mycol.">
        <title>101 Dothideomycetes genomes: a test case for predicting lifestyles and emergence of pathogens.</title>
        <authorList>
            <person name="Haridas S."/>
            <person name="Albert R."/>
            <person name="Binder M."/>
            <person name="Bloem J."/>
            <person name="Labutti K."/>
            <person name="Salamov A."/>
            <person name="Andreopoulos B."/>
            <person name="Baker S."/>
            <person name="Barry K."/>
            <person name="Bills G."/>
            <person name="Bluhm B."/>
            <person name="Cannon C."/>
            <person name="Castanera R."/>
            <person name="Culley D."/>
            <person name="Daum C."/>
            <person name="Ezra D."/>
            <person name="Gonzalez J."/>
            <person name="Henrissat B."/>
            <person name="Kuo A."/>
            <person name="Liang C."/>
            <person name="Lipzen A."/>
            <person name="Lutzoni F."/>
            <person name="Magnuson J."/>
            <person name="Mondo S."/>
            <person name="Nolan M."/>
            <person name="Ohm R."/>
            <person name="Pangilinan J."/>
            <person name="Park H.-J."/>
            <person name="Ramirez L."/>
            <person name="Alfaro M."/>
            <person name="Sun H."/>
            <person name="Tritt A."/>
            <person name="Yoshinaga Y."/>
            <person name="Zwiers L.-H."/>
            <person name="Turgeon B."/>
            <person name="Goodwin S."/>
            <person name="Spatafora J."/>
            <person name="Crous P."/>
            <person name="Grigoriev I."/>
        </authorList>
    </citation>
    <scope>NUCLEOTIDE SEQUENCE</scope>
    <source>
        <strain evidence="2">CBS 480.64</strain>
    </source>
</reference>
<dbReference type="EMBL" id="MU006026">
    <property type="protein sequence ID" value="KAF2857828.1"/>
    <property type="molecule type" value="Genomic_DNA"/>
</dbReference>